<dbReference type="Pfam" id="PF18299">
    <property type="entry name" value="R2K_2"/>
    <property type="match status" value="1"/>
</dbReference>
<reference evidence="2 3" key="3">
    <citation type="journal article" date="2012" name="BMC Genomics">
        <title>Genome-wide dynamic transcriptional profiling in clostridium beijerinckii NCIMB 8052 using single-nucleotide resolution RNA-Seq.</title>
        <authorList>
            <person name="Wang Y."/>
            <person name="Li X."/>
            <person name="Mao Y."/>
            <person name="Blaschek H.P."/>
        </authorList>
    </citation>
    <scope>NUCLEOTIDE SEQUENCE [LARGE SCALE GENOMIC DNA]</scope>
    <source>
        <strain evidence="3">ATCC 51743 / NCIMB 8052</strain>
    </source>
</reference>
<dbReference type="EMBL" id="CP000721">
    <property type="protein sequence ID" value="ABR34782.1"/>
    <property type="molecule type" value="Genomic_DNA"/>
</dbReference>
<reference evidence="2 3" key="2">
    <citation type="journal article" date="2011" name="BMC Genomics">
        <title>Single-nucleotide resolution analysis of the transcriptome structure of Clostridium beijerinckii NCIMB 8052 using RNA-Seq.</title>
        <authorList>
            <person name="Wang Y."/>
            <person name="Li X."/>
            <person name="Mao Y."/>
            <person name="Blaschek H.P."/>
        </authorList>
    </citation>
    <scope>NUCLEOTIDE SEQUENCE [LARGE SCALE GENOMIC DNA]</scope>
    <source>
        <strain evidence="3">ATCC 51743 / NCIMB 8052</strain>
    </source>
</reference>
<organism evidence="2 3">
    <name type="scientific">Clostridium beijerinckii (strain ATCC 51743 / NCIMB 8052)</name>
    <name type="common">Clostridium acetobutylicum</name>
    <dbReference type="NCBI Taxonomy" id="290402"/>
    <lineage>
        <taxon>Bacteria</taxon>
        <taxon>Bacillati</taxon>
        <taxon>Bacillota</taxon>
        <taxon>Clostridia</taxon>
        <taxon>Eubacteriales</taxon>
        <taxon>Clostridiaceae</taxon>
        <taxon>Clostridium</taxon>
    </lineage>
</organism>
<sequence length="275" mass="32190">MLAFFRFKTITKKKIDYGNCERKSMLYLIQSNFYSNRNEQNLIEAIKKKDLEYYYVTPYVDFTENNLYISLNGRNDIFVFGGTMLSKLACKSGWKIGSFLNDNFDFRAWENYLNDHLLNNNGLIINSSKLTNLNIKQEMFVRPITDTKEFTGGVFSLSEICKLADKNIEILISKPIKNIEKEYRCFIIDKKVISATLYKMDNKLFTLNNDKNIELLKFAESIINIWIPNNSCVMDIAYVNDCYKIVEFNNLNGSGFYDCKIENILTELEILYLDK</sequence>
<dbReference type="KEGG" id="cbe:Cbei_2628"/>
<dbReference type="AlphaFoldDB" id="A6LWQ2"/>
<protein>
    <recommendedName>
        <fullName evidence="1">ATP-grasp domain-containing protein</fullName>
    </recommendedName>
</protein>
<evidence type="ECO:0000313" key="2">
    <source>
        <dbReference type="EMBL" id="ABR34782.1"/>
    </source>
</evidence>
<accession>A6LWQ2</accession>
<dbReference type="eggNOG" id="ENOG5030TXH">
    <property type="taxonomic scope" value="Bacteria"/>
</dbReference>
<dbReference type="RefSeq" id="WP_012058837.1">
    <property type="nucleotide sequence ID" value="NC_009617.1"/>
</dbReference>
<evidence type="ECO:0000313" key="3">
    <source>
        <dbReference type="Proteomes" id="UP000000565"/>
    </source>
</evidence>
<gene>
    <name evidence="2" type="ordered locus">Cbei_2628</name>
</gene>
<dbReference type="InterPro" id="IPR041261">
    <property type="entry name" value="R2K_2"/>
</dbReference>
<evidence type="ECO:0000259" key="1">
    <source>
        <dbReference type="Pfam" id="PF18299"/>
    </source>
</evidence>
<proteinExistence type="predicted"/>
<dbReference type="Proteomes" id="UP000000565">
    <property type="component" value="Chromosome"/>
</dbReference>
<reference evidence="2 3" key="1">
    <citation type="submission" date="2007-06" db="EMBL/GenBank/DDBJ databases">
        <title>Complete sequence of Clostridium beijerinckii NCIMB 8052.</title>
        <authorList>
            <consortium name="US DOE Joint Genome Institute"/>
            <person name="Copeland A."/>
            <person name="Lucas S."/>
            <person name="Lapidus A."/>
            <person name="Barry K."/>
            <person name="Detter J.C."/>
            <person name="Glavina del Rio T."/>
            <person name="Hammon N."/>
            <person name="Israni S."/>
            <person name="Dalin E."/>
            <person name="Tice H."/>
            <person name="Pitluck S."/>
            <person name="Sims D."/>
            <person name="Brettin T."/>
            <person name="Bruce D."/>
            <person name="Tapia R."/>
            <person name="Brainard J."/>
            <person name="Schmutz J."/>
            <person name="Larimer F."/>
            <person name="Land M."/>
            <person name="Hauser L."/>
            <person name="Kyrpides N."/>
            <person name="Mikhailova N."/>
            <person name="Bennet G."/>
            <person name="Cann I."/>
            <person name="Chen J.-S."/>
            <person name="Contreras A.L."/>
            <person name="Jones D."/>
            <person name="Kashket E."/>
            <person name="Mitchell W."/>
            <person name="Stoddard S."/>
            <person name="Schwarz W."/>
            <person name="Qureshi N."/>
            <person name="Young M."/>
            <person name="Shi Z."/>
            <person name="Ezeji T."/>
            <person name="White B."/>
            <person name="Blaschek H."/>
            <person name="Richardson P."/>
        </authorList>
    </citation>
    <scope>NUCLEOTIDE SEQUENCE [LARGE SCALE GENOMIC DNA]</scope>
    <source>
        <strain evidence="3">ATCC 51743 / NCIMB 8052</strain>
    </source>
</reference>
<dbReference type="HOGENOM" id="CLU_1036906_0_0_9"/>
<name>A6LWQ2_CLOB8</name>
<feature type="domain" description="ATP-grasp" evidence="1">
    <location>
        <begin position="128"/>
        <end position="263"/>
    </location>
</feature>